<proteinExistence type="predicted"/>
<protein>
    <submittedName>
        <fullName evidence="1">Uncharacterized protein</fullName>
    </submittedName>
</protein>
<accession>A0A0C1R3D4</accession>
<reference evidence="1 2" key="1">
    <citation type="journal article" date="2015" name="Infect. Genet. Evol.">
        <title>Genomic sequences of six botulinum neurotoxin-producing strains representing three clostridial species illustrate the mobility and diversity of botulinum neurotoxin genes.</title>
        <authorList>
            <person name="Smith T.J."/>
            <person name="Hill K.K."/>
            <person name="Xie G."/>
            <person name="Foley B.T."/>
            <person name="Williamson C.H."/>
            <person name="Foster J.T."/>
            <person name="Johnson S.L."/>
            <person name="Chertkov O."/>
            <person name="Teshima H."/>
            <person name="Gibbons H.S."/>
            <person name="Johnsky L.A."/>
            <person name="Karavis M.A."/>
            <person name="Smith L.A."/>
        </authorList>
    </citation>
    <scope>NUCLEOTIDE SEQUENCE [LARGE SCALE GENOMIC DNA]</scope>
    <source>
        <strain evidence="1 2">CDC 2741</strain>
    </source>
</reference>
<keyword evidence="2" id="KW-1185">Reference proteome</keyword>
<evidence type="ECO:0000313" key="2">
    <source>
        <dbReference type="Proteomes" id="UP000031366"/>
    </source>
</evidence>
<organism evidence="1 2">
    <name type="scientific">Clostridium argentinense CDC 2741</name>
    <dbReference type="NCBI Taxonomy" id="1418104"/>
    <lineage>
        <taxon>Bacteria</taxon>
        <taxon>Bacillati</taxon>
        <taxon>Bacillota</taxon>
        <taxon>Clostridia</taxon>
        <taxon>Eubacteriales</taxon>
        <taxon>Clostridiaceae</taxon>
        <taxon>Clostridium</taxon>
    </lineage>
</organism>
<gene>
    <name evidence="1" type="ORF">U732_3882</name>
</gene>
<sequence>MIYIEDNAYNYALKNNYSFVIKSINVNLC</sequence>
<evidence type="ECO:0000313" key="1">
    <source>
        <dbReference type="EMBL" id="KIE48027.1"/>
    </source>
</evidence>
<dbReference type="AlphaFoldDB" id="A0A0C1R3D4"/>
<name>A0A0C1R3D4_9CLOT</name>
<dbReference type="Proteomes" id="UP000031366">
    <property type="component" value="Unassembled WGS sequence"/>
</dbReference>
<comment type="caution">
    <text evidence="1">The sequence shown here is derived from an EMBL/GenBank/DDBJ whole genome shotgun (WGS) entry which is preliminary data.</text>
</comment>
<dbReference type="EMBL" id="AYSO01000012">
    <property type="protein sequence ID" value="KIE48027.1"/>
    <property type="molecule type" value="Genomic_DNA"/>
</dbReference>